<organism evidence="1 2">
    <name type="scientific">Epilithonimonas hungarica</name>
    <dbReference type="NCBI Taxonomy" id="454006"/>
    <lineage>
        <taxon>Bacteria</taxon>
        <taxon>Pseudomonadati</taxon>
        <taxon>Bacteroidota</taxon>
        <taxon>Flavobacteriia</taxon>
        <taxon>Flavobacteriales</taxon>
        <taxon>Weeksellaceae</taxon>
        <taxon>Chryseobacterium group</taxon>
        <taxon>Epilithonimonas</taxon>
    </lineage>
</organism>
<dbReference type="OrthoDB" id="1440774at2"/>
<proteinExistence type="predicted"/>
<dbReference type="STRING" id="454006.SAMN05421825_0101"/>
<reference evidence="2" key="1">
    <citation type="submission" date="2016-10" db="EMBL/GenBank/DDBJ databases">
        <authorList>
            <person name="Varghese N."/>
            <person name="Submissions S."/>
        </authorList>
    </citation>
    <scope>NUCLEOTIDE SEQUENCE [LARGE SCALE GENOMIC DNA]</scope>
    <source>
        <strain evidence="2">DSM 19684</strain>
    </source>
</reference>
<dbReference type="NCBIfam" id="TIGR01200">
    <property type="entry name" value="GLPGLI"/>
    <property type="match status" value="1"/>
</dbReference>
<accession>A0A1G7FH52</accession>
<evidence type="ECO:0000313" key="2">
    <source>
        <dbReference type="Proteomes" id="UP000199203"/>
    </source>
</evidence>
<name>A0A1G7FH52_9FLAO</name>
<dbReference type="RefSeq" id="WP_089870466.1">
    <property type="nucleotide sequence ID" value="NZ_FNBH01000001.1"/>
</dbReference>
<protein>
    <submittedName>
        <fullName evidence="1">GLPGLI family protein</fullName>
    </submittedName>
</protein>
<dbReference type="EMBL" id="FNBH01000001">
    <property type="protein sequence ID" value="SDE75244.1"/>
    <property type="molecule type" value="Genomic_DNA"/>
</dbReference>
<keyword evidence="2" id="KW-1185">Reference proteome</keyword>
<dbReference type="Proteomes" id="UP000199203">
    <property type="component" value="Unassembled WGS sequence"/>
</dbReference>
<evidence type="ECO:0000313" key="1">
    <source>
        <dbReference type="EMBL" id="SDE75244.1"/>
    </source>
</evidence>
<gene>
    <name evidence="1" type="ORF">SAMN05421825_0101</name>
</gene>
<sequence length="300" mass="34235">MKKALFILSIFFGVLSFAQGTRIMYEYKFASNIEKKDSLDTELMYLDIKKDGSKFYSRQKFVSDSTRDAYFKKQIATGSTNFNYQGGNGGKIGYSVSKSYPDFTIVLHTGIGNSRFSVKNENPLNWKILPDKKKIDKFEVQKATLDFGGRTWTAWFSQDFPFQDGPYKFSGLPGLILEMEDSTGTHIFKFAGSKKFDEVEKIEKEEIGSTRGGIVVKTFGVPGGKEIEVSEEQFKKQWKEYKNDPVKDTRQILSQGNMKLTLNIDGKILSDPSEVLRAMEKNQREEIKKDNNKIEPALYP</sequence>
<dbReference type="InterPro" id="IPR005901">
    <property type="entry name" value="GLPGLI"/>
</dbReference>
<dbReference type="AlphaFoldDB" id="A0A1G7FH52"/>
<dbReference type="Pfam" id="PF09697">
    <property type="entry name" value="Porph_ging"/>
    <property type="match status" value="1"/>
</dbReference>